<dbReference type="OrthoDB" id="2922289at2759"/>
<reference evidence="2" key="1">
    <citation type="journal article" date="2012" name="Science">
        <title>The Paleozoic origin of enzymatic lignin decomposition reconstructed from 31 fungal genomes.</title>
        <authorList>
            <person name="Floudas D."/>
            <person name="Binder M."/>
            <person name="Riley R."/>
            <person name="Barry K."/>
            <person name="Blanchette R.A."/>
            <person name="Henrissat B."/>
            <person name="Martinez A.T."/>
            <person name="Otillar R."/>
            <person name="Spatafora J.W."/>
            <person name="Yadav J.S."/>
            <person name="Aerts A."/>
            <person name="Benoit I."/>
            <person name="Boyd A."/>
            <person name="Carlson A."/>
            <person name="Copeland A."/>
            <person name="Coutinho P.M."/>
            <person name="de Vries R.P."/>
            <person name="Ferreira P."/>
            <person name="Findley K."/>
            <person name="Foster B."/>
            <person name="Gaskell J."/>
            <person name="Glotzer D."/>
            <person name="Gorecki P."/>
            <person name="Heitman J."/>
            <person name="Hesse C."/>
            <person name="Hori C."/>
            <person name="Igarashi K."/>
            <person name="Jurgens J.A."/>
            <person name="Kallen N."/>
            <person name="Kersten P."/>
            <person name="Kohler A."/>
            <person name="Kuees U."/>
            <person name="Kumar T.K.A."/>
            <person name="Kuo A."/>
            <person name="LaButti K."/>
            <person name="Larrondo L.F."/>
            <person name="Lindquist E."/>
            <person name="Ling A."/>
            <person name="Lombard V."/>
            <person name="Lucas S."/>
            <person name="Lundell T."/>
            <person name="Martin R."/>
            <person name="McLaughlin D.J."/>
            <person name="Morgenstern I."/>
            <person name="Morin E."/>
            <person name="Murat C."/>
            <person name="Nagy L.G."/>
            <person name="Nolan M."/>
            <person name="Ohm R.A."/>
            <person name="Patyshakuliyeva A."/>
            <person name="Rokas A."/>
            <person name="Ruiz-Duenas F.J."/>
            <person name="Sabat G."/>
            <person name="Salamov A."/>
            <person name="Samejima M."/>
            <person name="Schmutz J."/>
            <person name="Slot J.C."/>
            <person name="St John F."/>
            <person name="Stenlid J."/>
            <person name="Sun H."/>
            <person name="Sun S."/>
            <person name="Syed K."/>
            <person name="Tsang A."/>
            <person name="Wiebenga A."/>
            <person name="Young D."/>
            <person name="Pisabarro A."/>
            <person name="Eastwood D.C."/>
            <person name="Martin F."/>
            <person name="Cullen D."/>
            <person name="Grigoriev I.V."/>
            <person name="Hibbett D.S."/>
        </authorList>
    </citation>
    <scope>NUCLEOTIDE SEQUENCE [LARGE SCALE GENOMIC DNA]</scope>
    <source>
        <strain evidence="2">RWD-64-598 SS2</strain>
    </source>
</reference>
<dbReference type="GeneID" id="19204254"/>
<dbReference type="PANTHER" id="PTHR40788:SF1">
    <property type="entry name" value="IPA PROTEIN"/>
    <property type="match status" value="1"/>
</dbReference>
<dbReference type="KEGG" id="cput:CONPUDRAFT_160275"/>
<name>R7SDK3_CONPW</name>
<dbReference type="eggNOG" id="ENOG502TFWY">
    <property type="taxonomic scope" value="Eukaryota"/>
</dbReference>
<dbReference type="PANTHER" id="PTHR40788">
    <property type="entry name" value="CLR5 DOMAIN-CONTAINING PROTEIN-RELATED"/>
    <property type="match status" value="1"/>
</dbReference>
<keyword evidence="2" id="KW-1185">Reference proteome</keyword>
<evidence type="ECO:0000313" key="2">
    <source>
        <dbReference type="Proteomes" id="UP000053558"/>
    </source>
</evidence>
<proteinExistence type="predicted"/>
<organism evidence="1 2">
    <name type="scientific">Coniophora puteana (strain RWD-64-598)</name>
    <name type="common">Brown rot fungus</name>
    <dbReference type="NCBI Taxonomy" id="741705"/>
    <lineage>
        <taxon>Eukaryota</taxon>
        <taxon>Fungi</taxon>
        <taxon>Dikarya</taxon>
        <taxon>Basidiomycota</taxon>
        <taxon>Agaricomycotina</taxon>
        <taxon>Agaricomycetes</taxon>
        <taxon>Agaricomycetidae</taxon>
        <taxon>Boletales</taxon>
        <taxon>Coniophorineae</taxon>
        <taxon>Coniophoraceae</taxon>
        <taxon>Coniophora</taxon>
    </lineage>
</organism>
<dbReference type="EMBL" id="JH711593">
    <property type="protein sequence ID" value="EIW74226.1"/>
    <property type="molecule type" value="Genomic_DNA"/>
</dbReference>
<dbReference type="Proteomes" id="UP000053558">
    <property type="component" value="Unassembled WGS sequence"/>
</dbReference>
<evidence type="ECO:0000313" key="1">
    <source>
        <dbReference type="EMBL" id="EIW74226.1"/>
    </source>
</evidence>
<protein>
    <submittedName>
        <fullName evidence="1">Uncharacterized protein</fullName>
    </submittedName>
</protein>
<dbReference type="AlphaFoldDB" id="R7SDK3"/>
<accession>R7SDK3</accession>
<gene>
    <name evidence="1" type="ORF">CONPUDRAFT_160275</name>
</gene>
<dbReference type="RefSeq" id="XP_007775587.1">
    <property type="nucleotide sequence ID" value="XM_007777397.1"/>
</dbReference>
<sequence length="124" mass="14103">MTKGSALKVQRTRVYDSTCPGRAEKIAVAGKTLRVLRMLFSDDDSAHVRGSVPWKDVLKAFYELDFTVVKLRGGSAWGFSKGIVSFTCHEPHPDANLDFWKARKLGRRLNRRFGWTVDTFVQKL</sequence>